<protein>
    <submittedName>
        <fullName evidence="2">XRE family transcriptional regulator</fullName>
    </submittedName>
</protein>
<reference evidence="2 3" key="1">
    <citation type="submission" date="2019-03" db="EMBL/GenBank/DDBJ databases">
        <title>Draft genome sequences of novel Actinobacteria.</title>
        <authorList>
            <person name="Sahin N."/>
            <person name="Ay H."/>
            <person name="Saygin H."/>
        </authorList>
    </citation>
    <scope>NUCLEOTIDE SEQUENCE [LARGE SCALE GENOMIC DNA]</scope>
    <source>
        <strain evidence="2 3">H3C3</strain>
    </source>
</reference>
<dbReference type="GO" id="GO:0003677">
    <property type="term" value="F:DNA binding"/>
    <property type="evidence" value="ECO:0007669"/>
    <property type="project" value="InterPro"/>
</dbReference>
<comment type="caution">
    <text evidence="2">The sequence shown here is derived from an EMBL/GenBank/DDBJ whole genome shotgun (WGS) entry which is preliminary data.</text>
</comment>
<organism evidence="2 3">
    <name type="scientific">Actinomadura rubrisoli</name>
    <dbReference type="NCBI Taxonomy" id="2530368"/>
    <lineage>
        <taxon>Bacteria</taxon>
        <taxon>Bacillati</taxon>
        <taxon>Actinomycetota</taxon>
        <taxon>Actinomycetes</taxon>
        <taxon>Streptosporangiales</taxon>
        <taxon>Thermomonosporaceae</taxon>
        <taxon>Actinomadura</taxon>
    </lineage>
</organism>
<evidence type="ECO:0000313" key="2">
    <source>
        <dbReference type="EMBL" id="TDD90759.1"/>
    </source>
</evidence>
<dbReference type="Gene3D" id="1.10.260.40">
    <property type="entry name" value="lambda repressor-like DNA-binding domains"/>
    <property type="match status" value="1"/>
</dbReference>
<dbReference type="Pfam" id="PF19054">
    <property type="entry name" value="DUF5753"/>
    <property type="match status" value="1"/>
</dbReference>
<name>A0A4R5BX40_9ACTN</name>
<dbReference type="Proteomes" id="UP000294513">
    <property type="component" value="Unassembled WGS sequence"/>
</dbReference>
<keyword evidence="3" id="KW-1185">Reference proteome</keyword>
<dbReference type="SUPFAM" id="SSF47413">
    <property type="entry name" value="lambda repressor-like DNA-binding domains"/>
    <property type="match status" value="1"/>
</dbReference>
<dbReference type="InterPro" id="IPR010982">
    <property type="entry name" value="Lambda_DNA-bd_dom_sf"/>
</dbReference>
<sequence>MPAPISSSVQAARQRLADQLKELREDAGLSGRELARRAGWSAGVAKVSRIEHGHRPISIEDLRRWCEACGISEQRTAELLAELRAVAGMWATHRQLNRGGLKGRQEQLRDKYWRVRRHRVYQTKVIPGLLQTRALTTAYLTQVRQEQGLAVDDVDGAVDSRMARQRCMERPDALWLFLLEEDVLWYRPAPAPVHREQLQHLAAVIGRPTVALGIIPRDVDRRGVSPDESFTMSELPDGTLVTVELVSGDLTLTQPYETRLYAEAWDRLWSLAVHGDAARTLIEGAVESLPDES</sequence>
<dbReference type="Pfam" id="PF13560">
    <property type="entry name" value="HTH_31"/>
    <property type="match status" value="1"/>
</dbReference>
<accession>A0A4R5BX40</accession>
<dbReference type="SMART" id="SM00530">
    <property type="entry name" value="HTH_XRE"/>
    <property type="match status" value="1"/>
</dbReference>
<evidence type="ECO:0000313" key="3">
    <source>
        <dbReference type="Proteomes" id="UP000294513"/>
    </source>
</evidence>
<dbReference type="EMBL" id="SMKU01000049">
    <property type="protein sequence ID" value="TDD90759.1"/>
    <property type="molecule type" value="Genomic_DNA"/>
</dbReference>
<proteinExistence type="predicted"/>
<dbReference type="InterPro" id="IPR001387">
    <property type="entry name" value="Cro/C1-type_HTH"/>
</dbReference>
<feature type="domain" description="HTH cro/C1-type" evidence="1">
    <location>
        <begin position="20"/>
        <end position="79"/>
    </location>
</feature>
<gene>
    <name evidence="2" type="ORF">E1298_12720</name>
</gene>
<dbReference type="RefSeq" id="WP_131892648.1">
    <property type="nucleotide sequence ID" value="NZ_SMKU01000049.1"/>
</dbReference>
<dbReference type="AlphaFoldDB" id="A0A4R5BX40"/>
<evidence type="ECO:0000259" key="1">
    <source>
        <dbReference type="PROSITE" id="PS50943"/>
    </source>
</evidence>
<dbReference type="OrthoDB" id="4966777at2"/>
<dbReference type="CDD" id="cd00093">
    <property type="entry name" value="HTH_XRE"/>
    <property type="match status" value="1"/>
</dbReference>
<dbReference type="InterPro" id="IPR043917">
    <property type="entry name" value="DUF5753"/>
</dbReference>
<dbReference type="PROSITE" id="PS50943">
    <property type="entry name" value="HTH_CROC1"/>
    <property type="match status" value="1"/>
</dbReference>